<sequence>MPNPRPELPPFKEFAIGLSMRSGTILMRNFHDRHRINPSKKSRYELVTKSDTEVDKFVRFKIRQQFPTHNFISEEGKAINNGSEYTWVCDPLDGTLNYTIGNPFFSTSLTLLKNDEPIIGVTYAPYTQEMFVAERGRFFRLNERNMKVSKIGTIQKSVIAFAYFERNKKSREKLLKVWSKFEERAQTMRHFGCTSLELAYVACGRMEAQIISPPLRLWDVAAGRLMIEVAGGKVTNFSGKKWEGLEEGLVCSNGLIHKQVLDILKSNRLT</sequence>
<dbReference type="PANTHER" id="PTHR20854">
    <property type="entry name" value="INOSITOL MONOPHOSPHATASE"/>
    <property type="match status" value="1"/>
</dbReference>
<feature type="binding site" evidence="3">
    <location>
        <position position="90"/>
    </location>
    <ligand>
        <name>Mg(2+)</name>
        <dbReference type="ChEBI" id="CHEBI:18420"/>
        <label>2</label>
    </ligand>
</feature>
<organism evidence="4 5">
    <name type="scientific">Candidatus Kerfeldbacteria bacterium CG15_BIG_FIL_POST_REV_8_21_14_020_45_12</name>
    <dbReference type="NCBI Taxonomy" id="2014247"/>
    <lineage>
        <taxon>Bacteria</taxon>
        <taxon>Candidatus Kerfeldiibacteriota</taxon>
    </lineage>
</organism>
<dbReference type="InterPro" id="IPR020550">
    <property type="entry name" value="Inositol_monophosphatase_CS"/>
</dbReference>
<feature type="binding site" evidence="3">
    <location>
        <position position="93"/>
    </location>
    <ligand>
        <name>Mg(2+)</name>
        <dbReference type="ChEBI" id="CHEBI:18420"/>
        <label>2</label>
    </ligand>
</feature>
<dbReference type="PRINTS" id="PR00377">
    <property type="entry name" value="IMPHPHTASES"/>
</dbReference>
<comment type="caution">
    <text evidence="4">The sequence shown here is derived from an EMBL/GenBank/DDBJ whole genome shotgun (WGS) entry which is preliminary data.</text>
</comment>
<dbReference type="GO" id="GO:0006020">
    <property type="term" value="P:inositol metabolic process"/>
    <property type="evidence" value="ECO:0007669"/>
    <property type="project" value="TreeGrafter"/>
</dbReference>
<dbReference type="Gene3D" id="3.30.540.10">
    <property type="entry name" value="Fructose-1,6-Bisphosphatase, subunit A, domain 1"/>
    <property type="match status" value="1"/>
</dbReference>
<dbReference type="Gene3D" id="3.40.190.80">
    <property type="match status" value="1"/>
</dbReference>
<evidence type="ECO:0000256" key="2">
    <source>
        <dbReference type="ARBA" id="ARBA00022842"/>
    </source>
</evidence>
<evidence type="ECO:0000256" key="3">
    <source>
        <dbReference type="PIRSR" id="PIRSR600760-2"/>
    </source>
</evidence>
<dbReference type="GO" id="GO:0008934">
    <property type="term" value="F:inositol monophosphate 1-phosphatase activity"/>
    <property type="evidence" value="ECO:0007669"/>
    <property type="project" value="TreeGrafter"/>
</dbReference>
<dbReference type="SUPFAM" id="SSF56655">
    <property type="entry name" value="Carbohydrate phosphatase"/>
    <property type="match status" value="1"/>
</dbReference>
<dbReference type="EMBL" id="PFGC01000050">
    <property type="protein sequence ID" value="PIW36527.1"/>
    <property type="molecule type" value="Genomic_DNA"/>
</dbReference>
<feature type="binding site" evidence="3">
    <location>
        <position position="219"/>
    </location>
    <ligand>
        <name>Mg(2+)</name>
        <dbReference type="ChEBI" id="CHEBI:18420"/>
        <label>1</label>
        <note>catalytic</note>
    </ligand>
</feature>
<dbReference type="PROSITE" id="PS00630">
    <property type="entry name" value="IMP_2"/>
    <property type="match status" value="1"/>
</dbReference>
<dbReference type="GO" id="GO:0046872">
    <property type="term" value="F:metal ion binding"/>
    <property type="evidence" value="ECO:0007669"/>
    <property type="project" value="UniProtKB-KW"/>
</dbReference>
<dbReference type="AlphaFoldDB" id="A0A2M7H2Q2"/>
<evidence type="ECO:0000256" key="1">
    <source>
        <dbReference type="ARBA" id="ARBA00022723"/>
    </source>
</evidence>
<dbReference type="InterPro" id="IPR000760">
    <property type="entry name" value="Inositol_monophosphatase-like"/>
</dbReference>
<protein>
    <recommendedName>
        <fullName evidence="6">Inositol-1-monophosphatase</fullName>
    </recommendedName>
</protein>
<accession>A0A2M7H2Q2</accession>
<name>A0A2M7H2Q2_9BACT</name>
<gene>
    <name evidence="4" type="ORF">COW24_04940</name>
</gene>
<dbReference type="GO" id="GO:0046854">
    <property type="term" value="P:phosphatidylinositol phosphate biosynthetic process"/>
    <property type="evidence" value="ECO:0007669"/>
    <property type="project" value="InterPro"/>
</dbReference>
<comment type="cofactor">
    <cofactor evidence="3">
        <name>Mg(2+)</name>
        <dbReference type="ChEBI" id="CHEBI:18420"/>
    </cofactor>
</comment>
<reference evidence="4 5" key="1">
    <citation type="submission" date="2017-09" db="EMBL/GenBank/DDBJ databases">
        <title>Depth-based differentiation of microbial function through sediment-hosted aquifers and enrichment of novel symbionts in the deep terrestrial subsurface.</title>
        <authorList>
            <person name="Probst A.J."/>
            <person name="Ladd B."/>
            <person name="Jarett J.K."/>
            <person name="Geller-Mcgrath D.E."/>
            <person name="Sieber C.M."/>
            <person name="Emerson J.B."/>
            <person name="Anantharaman K."/>
            <person name="Thomas B.C."/>
            <person name="Malmstrom R."/>
            <person name="Stieglmeier M."/>
            <person name="Klingl A."/>
            <person name="Woyke T."/>
            <person name="Ryan C.M."/>
            <person name="Banfield J.F."/>
        </authorList>
    </citation>
    <scope>NUCLEOTIDE SEQUENCE [LARGE SCALE GENOMIC DNA]</scope>
    <source>
        <strain evidence="4">CG15_BIG_FIL_POST_REV_8_21_14_020_45_12</strain>
    </source>
</reference>
<dbReference type="GO" id="GO:0007165">
    <property type="term" value="P:signal transduction"/>
    <property type="evidence" value="ECO:0007669"/>
    <property type="project" value="TreeGrafter"/>
</dbReference>
<evidence type="ECO:0008006" key="6">
    <source>
        <dbReference type="Google" id="ProtNLM"/>
    </source>
</evidence>
<proteinExistence type="predicted"/>
<feature type="binding site" evidence="3">
    <location>
        <position position="92"/>
    </location>
    <ligand>
        <name>Mg(2+)</name>
        <dbReference type="ChEBI" id="CHEBI:18420"/>
        <label>1</label>
        <note>catalytic</note>
    </ligand>
</feature>
<evidence type="ECO:0000313" key="5">
    <source>
        <dbReference type="Proteomes" id="UP000230292"/>
    </source>
</evidence>
<dbReference type="PANTHER" id="PTHR20854:SF4">
    <property type="entry name" value="INOSITOL-1-MONOPHOSPHATASE-RELATED"/>
    <property type="match status" value="1"/>
</dbReference>
<keyword evidence="2 3" id="KW-0460">Magnesium</keyword>
<dbReference type="Proteomes" id="UP000230292">
    <property type="component" value="Unassembled WGS sequence"/>
</dbReference>
<dbReference type="Pfam" id="PF00459">
    <property type="entry name" value="Inositol_P"/>
    <property type="match status" value="1"/>
</dbReference>
<evidence type="ECO:0000313" key="4">
    <source>
        <dbReference type="EMBL" id="PIW36527.1"/>
    </source>
</evidence>
<feature type="binding site" evidence="3">
    <location>
        <position position="74"/>
    </location>
    <ligand>
        <name>Mg(2+)</name>
        <dbReference type="ChEBI" id="CHEBI:18420"/>
        <label>1</label>
        <note>catalytic</note>
    </ligand>
</feature>
<keyword evidence="1 3" id="KW-0479">Metal-binding</keyword>